<dbReference type="EMBL" id="KN410120">
    <property type="protein sequence ID" value="KHG18223.1"/>
    <property type="molecule type" value="Genomic_DNA"/>
</dbReference>
<evidence type="ECO:0000313" key="2">
    <source>
        <dbReference type="Proteomes" id="UP000032142"/>
    </source>
</evidence>
<evidence type="ECO:0000313" key="1">
    <source>
        <dbReference type="EMBL" id="KHG18223.1"/>
    </source>
</evidence>
<keyword evidence="2" id="KW-1185">Reference proteome</keyword>
<organism evidence="1 2">
    <name type="scientific">Gossypium arboreum</name>
    <name type="common">Tree cotton</name>
    <name type="synonym">Gossypium nanking</name>
    <dbReference type="NCBI Taxonomy" id="29729"/>
    <lineage>
        <taxon>Eukaryota</taxon>
        <taxon>Viridiplantae</taxon>
        <taxon>Streptophyta</taxon>
        <taxon>Embryophyta</taxon>
        <taxon>Tracheophyta</taxon>
        <taxon>Spermatophyta</taxon>
        <taxon>Magnoliopsida</taxon>
        <taxon>eudicotyledons</taxon>
        <taxon>Gunneridae</taxon>
        <taxon>Pentapetalae</taxon>
        <taxon>rosids</taxon>
        <taxon>malvids</taxon>
        <taxon>Malvales</taxon>
        <taxon>Malvaceae</taxon>
        <taxon>Malvoideae</taxon>
        <taxon>Gossypium</taxon>
    </lineage>
</organism>
<name>A0A0B0NUN5_GOSAR</name>
<protein>
    <submittedName>
        <fullName evidence="1">Uncharacterized protein</fullName>
    </submittedName>
</protein>
<accession>A0A0B0NUN5</accession>
<gene>
    <name evidence="1" type="ORF">F383_00408</name>
</gene>
<proteinExistence type="predicted"/>
<dbReference type="Proteomes" id="UP000032142">
    <property type="component" value="Unassembled WGS sequence"/>
</dbReference>
<reference evidence="2" key="1">
    <citation type="submission" date="2014-09" db="EMBL/GenBank/DDBJ databases">
        <authorList>
            <person name="Mudge J."/>
            <person name="Ramaraj T."/>
            <person name="Lindquist I.E."/>
            <person name="Bharti A.K."/>
            <person name="Sundararajan A."/>
            <person name="Cameron C.T."/>
            <person name="Woodward J.E."/>
            <person name="May G.D."/>
            <person name="Brubaker C."/>
            <person name="Broadhvest J."/>
            <person name="Wilkins T.A."/>
        </authorList>
    </citation>
    <scope>NUCLEOTIDE SEQUENCE</scope>
    <source>
        <strain evidence="2">cv. AKA8401</strain>
    </source>
</reference>
<dbReference type="AlphaFoldDB" id="A0A0B0NUN5"/>
<sequence length="42" mass="4942">MGMCSARVEMVLAVWILKSSRFVRFRPVFCSFCSLYSLKYKT</sequence>